<dbReference type="eggNOG" id="KOG0254">
    <property type="taxonomic scope" value="Eukaryota"/>
</dbReference>
<evidence type="ECO:0000256" key="5">
    <source>
        <dbReference type="ARBA" id="ARBA00022989"/>
    </source>
</evidence>
<evidence type="ECO:0000256" key="7">
    <source>
        <dbReference type="SAM" id="Phobius"/>
    </source>
</evidence>
<dbReference type="InterPro" id="IPR036259">
    <property type="entry name" value="MFS_trans_sf"/>
</dbReference>
<dbReference type="InterPro" id="IPR020846">
    <property type="entry name" value="MFS_dom"/>
</dbReference>
<dbReference type="VEuPathDB" id="FungiDB:CHGG_04322"/>
<feature type="transmembrane region" description="Helical" evidence="7">
    <location>
        <begin position="262"/>
        <end position="280"/>
    </location>
</feature>
<dbReference type="InParanoid" id="Q2H1M4"/>
<reference evidence="10" key="1">
    <citation type="journal article" date="2015" name="Genome Announc.">
        <title>Draft genome sequence of the cellulolytic fungus Chaetomium globosum.</title>
        <authorList>
            <person name="Cuomo C.A."/>
            <person name="Untereiner W.A."/>
            <person name="Ma L.-J."/>
            <person name="Grabherr M."/>
            <person name="Birren B.W."/>
        </authorList>
    </citation>
    <scope>NUCLEOTIDE SEQUENCE [LARGE SCALE GENOMIC DNA]</scope>
    <source>
        <strain evidence="10">ATCC 6205 / CBS 148.51 / DSM 1962 / NBRC 6347 / NRRL 1970</strain>
    </source>
</reference>
<dbReference type="OrthoDB" id="6133115at2759"/>
<feature type="domain" description="Major facilitator superfamily (MFS) profile" evidence="8">
    <location>
        <begin position="1"/>
        <end position="410"/>
    </location>
</feature>
<dbReference type="GO" id="GO:0005351">
    <property type="term" value="F:carbohydrate:proton symporter activity"/>
    <property type="evidence" value="ECO:0007669"/>
    <property type="project" value="TreeGrafter"/>
</dbReference>
<feature type="transmembrane region" description="Helical" evidence="7">
    <location>
        <begin position="357"/>
        <end position="375"/>
    </location>
</feature>
<dbReference type="OMA" id="FYNIGWN"/>
<dbReference type="FunFam" id="1.20.1250.20:FF:000134">
    <property type="entry name" value="MFS sugar transporter protein"/>
    <property type="match status" value="1"/>
</dbReference>
<feature type="transmembrane region" description="Helical" evidence="7">
    <location>
        <begin position="12"/>
        <end position="29"/>
    </location>
</feature>
<dbReference type="HOGENOM" id="CLU_001265_30_13_1"/>
<dbReference type="PROSITE" id="PS50850">
    <property type="entry name" value="MFS"/>
    <property type="match status" value="1"/>
</dbReference>
<feature type="transmembrane region" description="Helical" evidence="7">
    <location>
        <begin position="102"/>
        <end position="122"/>
    </location>
</feature>
<proteinExistence type="inferred from homology"/>
<evidence type="ECO:0000256" key="2">
    <source>
        <dbReference type="ARBA" id="ARBA00010992"/>
    </source>
</evidence>
<organism evidence="9 10">
    <name type="scientific">Chaetomium globosum (strain ATCC 6205 / CBS 148.51 / DSM 1962 / NBRC 6347 / NRRL 1970)</name>
    <name type="common">Soil fungus</name>
    <dbReference type="NCBI Taxonomy" id="306901"/>
    <lineage>
        <taxon>Eukaryota</taxon>
        <taxon>Fungi</taxon>
        <taxon>Dikarya</taxon>
        <taxon>Ascomycota</taxon>
        <taxon>Pezizomycotina</taxon>
        <taxon>Sordariomycetes</taxon>
        <taxon>Sordariomycetidae</taxon>
        <taxon>Sordariales</taxon>
        <taxon>Chaetomiaceae</taxon>
        <taxon>Chaetomium</taxon>
    </lineage>
</organism>
<feature type="transmembrane region" description="Helical" evidence="7">
    <location>
        <begin position="387"/>
        <end position="406"/>
    </location>
</feature>
<evidence type="ECO:0000256" key="1">
    <source>
        <dbReference type="ARBA" id="ARBA00004141"/>
    </source>
</evidence>
<gene>
    <name evidence="9" type="ORF">CHGG_04322</name>
</gene>
<feature type="transmembrane region" description="Helical" evidence="7">
    <location>
        <begin position="287"/>
        <end position="306"/>
    </location>
</feature>
<keyword evidence="10" id="KW-1185">Reference proteome</keyword>
<dbReference type="PANTHER" id="PTHR48022:SF29">
    <property type="entry name" value="SUGAR TRANSPORTER, PUTATIVE (AFU_ORTHOLOGUE AFUA_6G14500)-RELATED"/>
    <property type="match status" value="1"/>
</dbReference>
<keyword evidence="5 7" id="KW-1133">Transmembrane helix</keyword>
<evidence type="ECO:0000256" key="4">
    <source>
        <dbReference type="ARBA" id="ARBA00022692"/>
    </source>
</evidence>
<dbReference type="Proteomes" id="UP000001056">
    <property type="component" value="Unassembled WGS sequence"/>
</dbReference>
<feature type="transmembrane region" description="Helical" evidence="7">
    <location>
        <begin position="221"/>
        <end position="242"/>
    </location>
</feature>
<evidence type="ECO:0000256" key="6">
    <source>
        <dbReference type="ARBA" id="ARBA00023136"/>
    </source>
</evidence>
<dbReference type="EMBL" id="CH408032">
    <property type="protein sequence ID" value="EAQ87703.1"/>
    <property type="molecule type" value="Genomic_DNA"/>
</dbReference>
<feature type="transmembrane region" description="Helical" evidence="7">
    <location>
        <begin position="41"/>
        <end position="58"/>
    </location>
</feature>
<dbReference type="GO" id="GO:0016020">
    <property type="term" value="C:membrane"/>
    <property type="evidence" value="ECO:0007669"/>
    <property type="project" value="UniProtKB-SubCell"/>
</dbReference>
<accession>Q2H1M4</accession>
<dbReference type="PANTHER" id="PTHR48022">
    <property type="entry name" value="PLASTIDIC GLUCOSE TRANSPORTER 4"/>
    <property type="match status" value="1"/>
</dbReference>
<keyword evidence="6 7" id="KW-0472">Membrane</keyword>
<feature type="transmembrane region" description="Helical" evidence="7">
    <location>
        <begin position="318"/>
        <end position="345"/>
    </location>
</feature>
<evidence type="ECO:0000256" key="3">
    <source>
        <dbReference type="ARBA" id="ARBA00022448"/>
    </source>
</evidence>
<sequence>MDFDNPTSDRLGLLNAMYSLGALMAIPFIPTVSQYLGRRGTILFASAIMCMGAGLQAGSRNSDMFLASRWVLGFGIPFAIVNASSLIGELSYANERPVMTSLFNASWFVGAIVAAGTTYGTFQMSSTWAWRLPSLLQLVPSFFQIGFMYWCPESPRWLISQDRGDEAFAILQKYHGEGQDGDEFVRLEFAQIQSTIAQEKELESKFVWADVVRDPPMRRRFMIAGIVGFFTQWSGNGLLSFYMKKILALVNITDDRTVQKIILSNTCWGFINAVPIALIAPRFPRRTMFLICTIGTAVVYTVWTVASARSAIENSAAAAIPVLVFIFVYSPFYNIGWNALAYTYMVEIFPYQQRSKGIAVEQLTVRFAVFFNTYVNPIALDSIGWKYYIVYCVWILVEIATVYLLFPETHNRTLEELSFMFEGKAMQDKVQQNVDKVLQVELDTVQRRSSGAGAATNEQRV</sequence>
<evidence type="ECO:0000259" key="8">
    <source>
        <dbReference type="PROSITE" id="PS50850"/>
    </source>
</evidence>
<protein>
    <recommendedName>
        <fullName evidence="8">Major facilitator superfamily (MFS) profile domain-containing protein</fullName>
    </recommendedName>
</protein>
<dbReference type="InterPro" id="IPR005828">
    <property type="entry name" value="MFS_sugar_transport-like"/>
</dbReference>
<dbReference type="InterPro" id="IPR050360">
    <property type="entry name" value="MFS_Sugar_Transporters"/>
</dbReference>
<dbReference type="SUPFAM" id="SSF103473">
    <property type="entry name" value="MFS general substrate transporter"/>
    <property type="match status" value="1"/>
</dbReference>
<dbReference type="AlphaFoldDB" id="Q2H1M4"/>
<name>Q2H1M4_CHAGB</name>
<dbReference type="Gene3D" id="1.20.1250.20">
    <property type="entry name" value="MFS general substrate transporter like domains"/>
    <property type="match status" value="1"/>
</dbReference>
<keyword evidence="3" id="KW-0813">Transport</keyword>
<keyword evidence="4 7" id="KW-0812">Transmembrane</keyword>
<dbReference type="GeneID" id="4391950"/>
<evidence type="ECO:0000313" key="10">
    <source>
        <dbReference type="Proteomes" id="UP000001056"/>
    </source>
</evidence>
<feature type="transmembrane region" description="Helical" evidence="7">
    <location>
        <begin position="70"/>
        <end position="90"/>
    </location>
</feature>
<dbReference type="Pfam" id="PF00083">
    <property type="entry name" value="Sugar_tr"/>
    <property type="match status" value="1"/>
</dbReference>
<dbReference type="RefSeq" id="XP_001223536.1">
    <property type="nucleotide sequence ID" value="XM_001223535.1"/>
</dbReference>
<comment type="subcellular location">
    <subcellularLocation>
        <location evidence="1">Membrane</location>
        <topology evidence="1">Multi-pass membrane protein</topology>
    </subcellularLocation>
</comment>
<evidence type="ECO:0000313" key="9">
    <source>
        <dbReference type="EMBL" id="EAQ87703.1"/>
    </source>
</evidence>
<comment type="similarity">
    <text evidence="2">Belongs to the major facilitator superfamily. Sugar transporter (TC 2.A.1.1) family.</text>
</comment>